<feature type="domain" description="Phospholipid/glycerol acyltransferase" evidence="3">
    <location>
        <begin position="50"/>
        <end position="160"/>
    </location>
</feature>
<evidence type="ECO:0000256" key="2">
    <source>
        <dbReference type="ARBA" id="ARBA00023315"/>
    </source>
</evidence>
<proteinExistence type="predicted"/>
<dbReference type="Proteomes" id="UP001501057">
    <property type="component" value="Unassembled WGS sequence"/>
</dbReference>
<keyword evidence="1" id="KW-0808">Transferase</keyword>
<sequence>MTTIAQPGPVRSGLAEWSHRLLKPVLRRRVSRRWDVHVRGMGQVPEAGPVILASNHIGWLDGPVTVLTSDRPVHALVKHESFEGGAGRLLRLGAQIKLHRGRTDAGALRAALRVLRAGQVLLVYPEGKRGDGLVHEIFGGAAYLALTTGSPVVPVAVIGTREPGAGIETKPSPGRRVDVVYGSPLTFAATPWPRDAASVSATSEQIADAMRAHVQWATETLQRDLPGPPPQQDTFT</sequence>
<keyword evidence="5" id="KW-1185">Reference proteome</keyword>
<keyword evidence="2 4" id="KW-0012">Acyltransferase</keyword>
<gene>
    <name evidence="4" type="ORF">GCM10009710_07460</name>
</gene>
<dbReference type="PANTHER" id="PTHR10434">
    <property type="entry name" value="1-ACYL-SN-GLYCEROL-3-PHOSPHATE ACYLTRANSFERASE"/>
    <property type="match status" value="1"/>
</dbReference>
<dbReference type="SMART" id="SM00563">
    <property type="entry name" value="PlsC"/>
    <property type="match status" value="1"/>
</dbReference>
<evidence type="ECO:0000313" key="5">
    <source>
        <dbReference type="Proteomes" id="UP001501057"/>
    </source>
</evidence>
<evidence type="ECO:0000259" key="3">
    <source>
        <dbReference type="SMART" id="SM00563"/>
    </source>
</evidence>
<protein>
    <submittedName>
        <fullName evidence="4">Lysophospholipid acyltransferase family protein</fullName>
    </submittedName>
</protein>
<dbReference type="PANTHER" id="PTHR10434:SF11">
    <property type="entry name" value="1-ACYL-SN-GLYCEROL-3-PHOSPHATE ACYLTRANSFERASE"/>
    <property type="match status" value="1"/>
</dbReference>
<dbReference type="SUPFAM" id="SSF69593">
    <property type="entry name" value="Glycerol-3-phosphate (1)-acyltransferase"/>
    <property type="match status" value="1"/>
</dbReference>
<dbReference type="EMBL" id="BAAAME010000002">
    <property type="protein sequence ID" value="GAA1729350.1"/>
    <property type="molecule type" value="Genomic_DNA"/>
</dbReference>
<accession>A0ABP4VQR5</accession>
<organism evidence="4 5">
    <name type="scientific">Aeromicrobium alkaliterrae</name>
    <dbReference type="NCBI Taxonomy" id="302168"/>
    <lineage>
        <taxon>Bacteria</taxon>
        <taxon>Bacillati</taxon>
        <taxon>Actinomycetota</taxon>
        <taxon>Actinomycetes</taxon>
        <taxon>Propionibacteriales</taxon>
        <taxon>Nocardioidaceae</taxon>
        <taxon>Aeromicrobium</taxon>
    </lineage>
</organism>
<comment type="caution">
    <text evidence="4">The sequence shown here is derived from an EMBL/GenBank/DDBJ whole genome shotgun (WGS) entry which is preliminary data.</text>
</comment>
<evidence type="ECO:0000313" key="4">
    <source>
        <dbReference type="EMBL" id="GAA1729350.1"/>
    </source>
</evidence>
<dbReference type="InterPro" id="IPR002123">
    <property type="entry name" value="Plipid/glycerol_acylTrfase"/>
</dbReference>
<dbReference type="CDD" id="cd07989">
    <property type="entry name" value="LPLAT_AGPAT-like"/>
    <property type="match status" value="1"/>
</dbReference>
<dbReference type="RefSeq" id="WP_344197881.1">
    <property type="nucleotide sequence ID" value="NZ_BAAAME010000002.1"/>
</dbReference>
<dbReference type="GO" id="GO:0016746">
    <property type="term" value="F:acyltransferase activity"/>
    <property type="evidence" value="ECO:0007669"/>
    <property type="project" value="UniProtKB-KW"/>
</dbReference>
<evidence type="ECO:0000256" key="1">
    <source>
        <dbReference type="ARBA" id="ARBA00022679"/>
    </source>
</evidence>
<name>A0ABP4VQR5_9ACTN</name>
<reference evidence="5" key="1">
    <citation type="journal article" date="2019" name="Int. J. Syst. Evol. Microbiol.">
        <title>The Global Catalogue of Microorganisms (GCM) 10K type strain sequencing project: providing services to taxonomists for standard genome sequencing and annotation.</title>
        <authorList>
            <consortium name="The Broad Institute Genomics Platform"/>
            <consortium name="The Broad Institute Genome Sequencing Center for Infectious Disease"/>
            <person name="Wu L."/>
            <person name="Ma J."/>
        </authorList>
    </citation>
    <scope>NUCLEOTIDE SEQUENCE [LARGE SCALE GENOMIC DNA]</scope>
    <source>
        <strain evidence="5">JCM 13518</strain>
    </source>
</reference>
<dbReference type="Pfam" id="PF01553">
    <property type="entry name" value="Acyltransferase"/>
    <property type="match status" value="1"/>
</dbReference>